<proteinExistence type="predicted"/>
<keyword evidence="3" id="KW-1185">Reference proteome</keyword>
<dbReference type="Proteomes" id="UP000789508">
    <property type="component" value="Unassembled WGS sequence"/>
</dbReference>
<evidence type="ECO:0000313" key="2">
    <source>
        <dbReference type="EMBL" id="CAG8627697.1"/>
    </source>
</evidence>
<feature type="region of interest" description="Disordered" evidence="1">
    <location>
        <begin position="24"/>
        <end position="43"/>
    </location>
</feature>
<organism evidence="2 3">
    <name type="scientific">Ambispora leptoticha</name>
    <dbReference type="NCBI Taxonomy" id="144679"/>
    <lineage>
        <taxon>Eukaryota</taxon>
        <taxon>Fungi</taxon>
        <taxon>Fungi incertae sedis</taxon>
        <taxon>Mucoromycota</taxon>
        <taxon>Glomeromycotina</taxon>
        <taxon>Glomeromycetes</taxon>
        <taxon>Archaeosporales</taxon>
        <taxon>Ambisporaceae</taxon>
        <taxon>Ambispora</taxon>
    </lineage>
</organism>
<dbReference type="AlphaFoldDB" id="A0A9N9D763"/>
<feature type="compositionally biased region" description="Basic and acidic residues" evidence="1">
    <location>
        <begin position="25"/>
        <end position="37"/>
    </location>
</feature>
<evidence type="ECO:0000256" key="1">
    <source>
        <dbReference type="SAM" id="MobiDB-lite"/>
    </source>
</evidence>
<gene>
    <name evidence="2" type="ORF">ALEPTO_LOCUS9231</name>
</gene>
<evidence type="ECO:0000313" key="3">
    <source>
        <dbReference type="Proteomes" id="UP000789508"/>
    </source>
</evidence>
<comment type="caution">
    <text evidence="2">The sequence shown here is derived from an EMBL/GenBank/DDBJ whole genome shotgun (WGS) entry which is preliminary data.</text>
</comment>
<reference evidence="2" key="1">
    <citation type="submission" date="2021-06" db="EMBL/GenBank/DDBJ databases">
        <authorList>
            <person name="Kallberg Y."/>
            <person name="Tangrot J."/>
            <person name="Rosling A."/>
        </authorList>
    </citation>
    <scope>NUCLEOTIDE SEQUENCE</scope>
    <source>
        <strain evidence="2">FL130A</strain>
    </source>
</reference>
<dbReference type="EMBL" id="CAJVPS010006660">
    <property type="protein sequence ID" value="CAG8627697.1"/>
    <property type="molecule type" value="Genomic_DNA"/>
</dbReference>
<protein>
    <submittedName>
        <fullName evidence="2">5903_t:CDS:1</fullName>
    </submittedName>
</protein>
<sequence>MNTSNNEHTQRTRAYIFDLDSILRPTEEEQHASHDNRGQPGII</sequence>
<accession>A0A9N9D763</accession>
<name>A0A9N9D763_9GLOM</name>